<name>A0A937VXG4_UNCTE</name>
<keyword evidence="1" id="KW-0472">Membrane</keyword>
<keyword evidence="1" id="KW-1133">Transmembrane helix</keyword>
<proteinExistence type="predicted"/>
<dbReference type="EMBL" id="VGLS01000045">
    <property type="protein sequence ID" value="MBM3222707.1"/>
    <property type="molecule type" value="Genomic_DNA"/>
</dbReference>
<evidence type="ECO:0000256" key="1">
    <source>
        <dbReference type="SAM" id="Phobius"/>
    </source>
</evidence>
<dbReference type="Proteomes" id="UP000712673">
    <property type="component" value="Unassembled WGS sequence"/>
</dbReference>
<organism evidence="2 3">
    <name type="scientific">Tectimicrobiota bacterium</name>
    <dbReference type="NCBI Taxonomy" id="2528274"/>
    <lineage>
        <taxon>Bacteria</taxon>
        <taxon>Pseudomonadati</taxon>
        <taxon>Nitrospinota/Tectimicrobiota group</taxon>
        <taxon>Candidatus Tectimicrobiota</taxon>
    </lineage>
</organism>
<evidence type="ECO:0000313" key="3">
    <source>
        <dbReference type="Proteomes" id="UP000712673"/>
    </source>
</evidence>
<feature type="transmembrane region" description="Helical" evidence="1">
    <location>
        <begin position="21"/>
        <end position="39"/>
    </location>
</feature>
<accession>A0A937VXG4</accession>
<sequence>MRHSAARRVANIGGRERRQRYAMGLIMLVVSAGLLGLLTRSEVGHWWRLWLMIPLWASLLGLIQAREQT</sequence>
<gene>
    <name evidence="2" type="ORF">FJZ47_02735</name>
</gene>
<feature type="transmembrane region" description="Helical" evidence="1">
    <location>
        <begin position="45"/>
        <end position="63"/>
    </location>
</feature>
<protein>
    <submittedName>
        <fullName evidence="2">Uncharacterized protein</fullName>
    </submittedName>
</protein>
<evidence type="ECO:0000313" key="2">
    <source>
        <dbReference type="EMBL" id="MBM3222707.1"/>
    </source>
</evidence>
<comment type="caution">
    <text evidence="2">The sequence shown here is derived from an EMBL/GenBank/DDBJ whole genome shotgun (WGS) entry which is preliminary data.</text>
</comment>
<keyword evidence="1" id="KW-0812">Transmembrane</keyword>
<reference evidence="2" key="1">
    <citation type="submission" date="2019-03" db="EMBL/GenBank/DDBJ databases">
        <title>Lake Tanganyika Metagenome-Assembled Genomes (MAGs).</title>
        <authorList>
            <person name="Tran P."/>
        </authorList>
    </citation>
    <scope>NUCLEOTIDE SEQUENCE</scope>
    <source>
        <strain evidence="2">K_DeepCast_65m_m2_066</strain>
    </source>
</reference>
<dbReference type="AlphaFoldDB" id="A0A937VXG4"/>